<keyword evidence="2" id="KW-0472">Membrane</keyword>
<dbReference type="Ensembl" id="ENSSORT00005030076.1">
    <property type="protein sequence ID" value="ENSSORP00005029245.1"/>
    <property type="gene ID" value="ENSSORG00005013960.1"/>
</dbReference>
<evidence type="ECO:0000256" key="1">
    <source>
        <dbReference type="SAM" id="MobiDB-lite"/>
    </source>
</evidence>
<name>A0A673AHR2_9TELE</name>
<dbReference type="Proteomes" id="UP000472271">
    <property type="component" value="Chromosome 3"/>
</dbReference>
<accession>A0A673AHR2</accession>
<feature type="compositionally biased region" description="Basic and acidic residues" evidence="1">
    <location>
        <begin position="8"/>
        <end position="23"/>
    </location>
</feature>
<dbReference type="AlphaFoldDB" id="A0A673AHR2"/>
<evidence type="ECO:0000256" key="2">
    <source>
        <dbReference type="SAM" id="Phobius"/>
    </source>
</evidence>
<reference evidence="3" key="1">
    <citation type="submission" date="2019-06" db="EMBL/GenBank/DDBJ databases">
        <authorList>
            <consortium name="Wellcome Sanger Institute Data Sharing"/>
        </authorList>
    </citation>
    <scope>NUCLEOTIDE SEQUENCE [LARGE SCALE GENOMIC DNA]</scope>
</reference>
<feature type="transmembrane region" description="Helical" evidence="2">
    <location>
        <begin position="39"/>
        <end position="57"/>
    </location>
</feature>
<reference evidence="3" key="2">
    <citation type="submission" date="2025-08" db="UniProtKB">
        <authorList>
            <consortium name="Ensembl"/>
        </authorList>
    </citation>
    <scope>IDENTIFICATION</scope>
</reference>
<evidence type="ECO:0000313" key="3">
    <source>
        <dbReference type="Ensembl" id="ENSSORP00005029245.1"/>
    </source>
</evidence>
<keyword evidence="4" id="KW-1185">Reference proteome</keyword>
<protein>
    <submittedName>
        <fullName evidence="3">Uncharacterized protein</fullName>
    </submittedName>
</protein>
<reference evidence="3" key="3">
    <citation type="submission" date="2025-09" db="UniProtKB">
        <authorList>
            <consortium name="Ensembl"/>
        </authorList>
    </citation>
    <scope>IDENTIFICATION</scope>
</reference>
<sequence length="65" mass="7379">MKTLVTGERTERTGQRVTQEKTKRAAQVNCDPPTSVQTVFIRLTLINHLTCLIVLLVNNNCIKRI</sequence>
<proteinExistence type="predicted"/>
<keyword evidence="2" id="KW-0812">Transmembrane</keyword>
<keyword evidence="2" id="KW-1133">Transmembrane helix</keyword>
<evidence type="ECO:0000313" key="4">
    <source>
        <dbReference type="Proteomes" id="UP000472271"/>
    </source>
</evidence>
<organism evidence="3 4">
    <name type="scientific">Sphaeramia orbicularis</name>
    <name type="common">orbiculate cardinalfish</name>
    <dbReference type="NCBI Taxonomy" id="375764"/>
    <lineage>
        <taxon>Eukaryota</taxon>
        <taxon>Metazoa</taxon>
        <taxon>Chordata</taxon>
        <taxon>Craniata</taxon>
        <taxon>Vertebrata</taxon>
        <taxon>Euteleostomi</taxon>
        <taxon>Actinopterygii</taxon>
        <taxon>Neopterygii</taxon>
        <taxon>Teleostei</taxon>
        <taxon>Neoteleostei</taxon>
        <taxon>Acanthomorphata</taxon>
        <taxon>Gobiaria</taxon>
        <taxon>Kurtiformes</taxon>
        <taxon>Apogonoidei</taxon>
        <taxon>Apogonidae</taxon>
        <taxon>Apogoninae</taxon>
        <taxon>Sphaeramia</taxon>
    </lineage>
</organism>
<feature type="region of interest" description="Disordered" evidence="1">
    <location>
        <begin position="1"/>
        <end position="26"/>
    </location>
</feature>
<dbReference type="InParanoid" id="A0A673AHR2"/>